<dbReference type="InterPro" id="IPR046349">
    <property type="entry name" value="C1-like_sf"/>
</dbReference>
<keyword evidence="1" id="KW-0677">Repeat</keyword>
<keyword evidence="4" id="KW-0808">Transferase</keyword>
<dbReference type="Gene3D" id="3.30.60.20">
    <property type="match status" value="1"/>
</dbReference>
<dbReference type="EMBL" id="SSTE01014747">
    <property type="protein sequence ID" value="KAA0045166.1"/>
    <property type="molecule type" value="Genomic_DNA"/>
</dbReference>
<reference evidence="5 6" key="1">
    <citation type="submission" date="2019-08" db="EMBL/GenBank/DDBJ databases">
        <title>Draft genome sequences of two oriental melons (Cucumis melo L. var makuwa).</title>
        <authorList>
            <person name="Kwon S.-Y."/>
        </authorList>
    </citation>
    <scope>NUCLEOTIDE SEQUENCE [LARGE SCALE GENOMIC DNA]</scope>
    <source>
        <strain evidence="6">cv. Chang Bougi</strain>
        <strain evidence="5">cv. SW 3</strain>
        <tissue evidence="4">Leaf</tissue>
    </source>
</reference>
<dbReference type="GO" id="GO:0016301">
    <property type="term" value="F:kinase activity"/>
    <property type="evidence" value="ECO:0007669"/>
    <property type="project" value="UniProtKB-KW"/>
</dbReference>
<evidence type="ECO:0000313" key="5">
    <source>
        <dbReference type="Proteomes" id="UP000321393"/>
    </source>
</evidence>
<feature type="domain" description="DC1" evidence="2">
    <location>
        <begin position="33"/>
        <end position="81"/>
    </location>
</feature>
<dbReference type="AlphaFoldDB" id="A0A5D3DJ37"/>
<accession>A0A5D3DJ37</accession>
<evidence type="ECO:0000259" key="2">
    <source>
        <dbReference type="Pfam" id="PF03107"/>
    </source>
</evidence>
<organism evidence="4 6">
    <name type="scientific">Cucumis melo var. makuwa</name>
    <name type="common">Oriental melon</name>
    <dbReference type="NCBI Taxonomy" id="1194695"/>
    <lineage>
        <taxon>Eukaryota</taxon>
        <taxon>Viridiplantae</taxon>
        <taxon>Streptophyta</taxon>
        <taxon>Embryophyta</taxon>
        <taxon>Tracheophyta</taxon>
        <taxon>Spermatophyta</taxon>
        <taxon>Magnoliopsida</taxon>
        <taxon>eudicotyledons</taxon>
        <taxon>Gunneridae</taxon>
        <taxon>Pentapetalae</taxon>
        <taxon>rosids</taxon>
        <taxon>fabids</taxon>
        <taxon>Cucurbitales</taxon>
        <taxon>Cucurbitaceae</taxon>
        <taxon>Benincaseae</taxon>
        <taxon>Cucumis</taxon>
    </lineage>
</organism>
<dbReference type="Proteomes" id="UP000321947">
    <property type="component" value="Unassembled WGS sequence"/>
</dbReference>
<sequence>MAPLPKSINHHPPTPTMINYFSDTSYPHELSSFLHAHKLTHMIRNPHVPSRTHRVCDVCRESIHGNFYHCKDCHFHVHSYCTHLPNNLRHIMDGDHVLRLYKLSYGHCSICKADCSSLWVYGCTVCEVNIHLNCLRKSTVGPTSGSRGMYHHHAQPPWGTWPPPQQHFHGWGYSYNNNHHGNSSSSSFGSMFGSTMFSLVQNLSIGALADFIFGSISF</sequence>
<proteinExistence type="predicted"/>
<comment type="caution">
    <text evidence="4">The sequence shown here is derived from an EMBL/GenBank/DDBJ whole genome shotgun (WGS) entry which is preliminary data.</text>
</comment>
<evidence type="ECO:0000256" key="1">
    <source>
        <dbReference type="ARBA" id="ARBA00022737"/>
    </source>
</evidence>
<gene>
    <name evidence="4" type="ORF">E5676_scaffold500G00800</name>
    <name evidence="3" type="ORF">E6C27_scaffold30G001670</name>
</gene>
<dbReference type="SUPFAM" id="SSF57889">
    <property type="entry name" value="Cysteine-rich domain"/>
    <property type="match status" value="1"/>
</dbReference>
<name>A0A5D3DJ37_CUCMM</name>
<dbReference type="OrthoDB" id="1877533at2759"/>
<dbReference type="Pfam" id="PF03107">
    <property type="entry name" value="C1_2"/>
    <property type="match status" value="1"/>
</dbReference>
<evidence type="ECO:0000313" key="3">
    <source>
        <dbReference type="EMBL" id="KAA0045166.1"/>
    </source>
</evidence>
<evidence type="ECO:0000313" key="6">
    <source>
        <dbReference type="Proteomes" id="UP000321947"/>
    </source>
</evidence>
<evidence type="ECO:0000313" key="4">
    <source>
        <dbReference type="EMBL" id="TYK23572.1"/>
    </source>
</evidence>
<protein>
    <submittedName>
        <fullName evidence="4">Diacylglycerol kinase theta-like</fullName>
    </submittedName>
</protein>
<dbReference type="STRING" id="1194695.A0A5D3DJ37"/>
<keyword evidence="4" id="KW-0418">Kinase</keyword>
<dbReference type="PANTHER" id="PTHR47841:SF7">
    <property type="entry name" value="CYSTEINE_HISTIDINE-RICH C1 DOMAIN PROTEIN"/>
    <property type="match status" value="1"/>
</dbReference>
<dbReference type="Proteomes" id="UP000321393">
    <property type="component" value="Unassembled WGS sequence"/>
</dbReference>
<dbReference type="EMBL" id="SSTD01004451">
    <property type="protein sequence ID" value="TYK23572.1"/>
    <property type="molecule type" value="Genomic_DNA"/>
</dbReference>
<dbReference type="PANTHER" id="PTHR47841">
    <property type="entry name" value="DIACYLGLYCEROL KINASE THETA-LIKE-RELATED"/>
    <property type="match status" value="1"/>
</dbReference>
<dbReference type="InterPro" id="IPR004146">
    <property type="entry name" value="DC1"/>
</dbReference>